<dbReference type="RefSeq" id="XP_066084031.1">
    <property type="nucleotide sequence ID" value="XM_066227934.1"/>
</dbReference>
<evidence type="ECO:0000256" key="1">
    <source>
        <dbReference type="SAM" id="MobiDB-lite"/>
    </source>
</evidence>
<evidence type="ECO:0000313" key="2">
    <source>
        <dbReference type="EMBL" id="WWD06064.1"/>
    </source>
</evidence>
<protein>
    <submittedName>
        <fullName evidence="2">Uncharacterized protein</fullName>
    </submittedName>
</protein>
<evidence type="ECO:0000313" key="3">
    <source>
        <dbReference type="Proteomes" id="UP001358614"/>
    </source>
</evidence>
<dbReference type="EMBL" id="CP144089">
    <property type="protein sequence ID" value="WWD06064.1"/>
    <property type="molecule type" value="Genomic_DNA"/>
</dbReference>
<feature type="compositionally biased region" description="Polar residues" evidence="1">
    <location>
        <begin position="446"/>
        <end position="455"/>
    </location>
</feature>
<reference evidence="2 3" key="1">
    <citation type="submission" date="2024-01" db="EMBL/GenBank/DDBJ databases">
        <title>Comparative genomics of Cryptococcus and Kwoniella reveals pathogenesis evolution and contrasting modes of karyotype evolution via chromosome fusion or intercentromeric recombination.</title>
        <authorList>
            <person name="Coelho M.A."/>
            <person name="David-Palma M."/>
            <person name="Shea T."/>
            <person name="Bowers K."/>
            <person name="McGinley-Smith S."/>
            <person name="Mohammad A.W."/>
            <person name="Gnirke A."/>
            <person name="Yurkov A.M."/>
            <person name="Nowrousian M."/>
            <person name="Sun S."/>
            <person name="Cuomo C.A."/>
            <person name="Heitman J."/>
        </authorList>
    </citation>
    <scope>NUCLEOTIDE SEQUENCE [LARGE SCALE GENOMIC DNA]</scope>
    <source>
        <strain evidence="2 3">PYCC6329</strain>
    </source>
</reference>
<feature type="region of interest" description="Disordered" evidence="1">
    <location>
        <begin position="1"/>
        <end position="24"/>
    </location>
</feature>
<gene>
    <name evidence="2" type="ORF">V865_004149</name>
</gene>
<dbReference type="AlphaFoldDB" id="A0AAX4KIT8"/>
<dbReference type="Proteomes" id="UP001358614">
    <property type="component" value="Chromosome 1"/>
</dbReference>
<sequence>MCEPTDDEIPSDAPPSYPESMAASSGIDLRVRSIQTRMGHINLRDLGLPRPTSPFNFIGYARQLPLGVTPTRYYDTPIEVEQPPLRRGSSYSGDPEPVGYLSFLDELGQRIPYISNPNFTKPITKGTIRPNTDLSVNSEYRRRNPELTLPEGMVDNISSRFLTLPGFAFDGDYTFQSAFLQYPDDGKMNKEERVHMNLNHAATWKVPDQLIENDSEGEVKDLYEKIIKDDEISEFGGISLILHPPPIPPSRWPTRNQNMLEEQDSEGNDVPRFRLTGMQFYGELTMDNPLRYAVDTKISSGSGKEDRNFKITLNSEKTFLIKGAREDGEAWRDLHKLFNHPHGIEVRVRSTVTLRPSMNYHSVNHHEDWDDDDVSTMSEGVLGNKASREVEQVPRGLTSVSGSNVGRADEVDSNGYVSPEGGFSVSATADIATNIREDDDTIVDRQPTTGPSASIRSKGKAPVRSSTGSSSGKSQKPKNCWIRPRNK</sequence>
<name>A0AAX4KIT8_9TREE</name>
<dbReference type="KEGG" id="ker:91102951"/>
<feature type="compositionally biased region" description="Low complexity" evidence="1">
    <location>
        <begin position="465"/>
        <end position="474"/>
    </location>
</feature>
<proteinExistence type="predicted"/>
<feature type="compositionally biased region" description="Acidic residues" evidence="1">
    <location>
        <begin position="1"/>
        <end position="10"/>
    </location>
</feature>
<dbReference type="GeneID" id="91102951"/>
<organism evidence="2 3">
    <name type="scientific">Kwoniella europaea PYCC6329</name>
    <dbReference type="NCBI Taxonomy" id="1423913"/>
    <lineage>
        <taxon>Eukaryota</taxon>
        <taxon>Fungi</taxon>
        <taxon>Dikarya</taxon>
        <taxon>Basidiomycota</taxon>
        <taxon>Agaricomycotina</taxon>
        <taxon>Tremellomycetes</taxon>
        <taxon>Tremellales</taxon>
        <taxon>Cryptococcaceae</taxon>
        <taxon>Kwoniella</taxon>
    </lineage>
</organism>
<accession>A0AAX4KIT8</accession>
<feature type="region of interest" description="Disordered" evidence="1">
    <location>
        <begin position="396"/>
        <end position="423"/>
    </location>
</feature>
<feature type="region of interest" description="Disordered" evidence="1">
    <location>
        <begin position="436"/>
        <end position="487"/>
    </location>
</feature>
<keyword evidence="3" id="KW-1185">Reference proteome</keyword>